<dbReference type="CDD" id="cd02440">
    <property type="entry name" value="AdoMet_MTases"/>
    <property type="match status" value="1"/>
</dbReference>
<dbReference type="Pfam" id="PF08241">
    <property type="entry name" value="Methyltransf_11"/>
    <property type="match status" value="1"/>
</dbReference>
<dbReference type="PANTHER" id="PTHR44068:SF11">
    <property type="entry name" value="GERANYL DIPHOSPHATE 2-C-METHYLTRANSFERASE"/>
    <property type="match status" value="1"/>
</dbReference>
<dbReference type="AlphaFoldDB" id="A0A944M5V7"/>
<dbReference type="GO" id="GO:0019286">
    <property type="term" value="P:glycine betaine biosynthetic process from glycine"/>
    <property type="evidence" value="ECO:0007669"/>
    <property type="project" value="UniProtKB-ARBA"/>
</dbReference>
<dbReference type="InterPro" id="IPR050447">
    <property type="entry name" value="Erg6_SMT_methyltransf"/>
</dbReference>
<evidence type="ECO:0000256" key="2">
    <source>
        <dbReference type="ARBA" id="ARBA00022679"/>
    </source>
</evidence>
<reference evidence="6 7" key="1">
    <citation type="submission" date="2021-05" db="EMBL/GenBank/DDBJ databases">
        <title>Genetic and Functional Diversity in Clade A Lucinid endosymbionts from the Bahamas.</title>
        <authorList>
            <person name="Giani N.M."/>
            <person name="Engel A.S."/>
            <person name="Campbell B.J."/>
        </authorList>
    </citation>
    <scope>NUCLEOTIDE SEQUENCE [LARGE SCALE GENOMIC DNA]</scope>
    <source>
        <strain evidence="6">LUC16012Gg_MoonRockCtena</strain>
    </source>
</reference>
<keyword evidence="3" id="KW-0949">S-adenosyl-L-methionine</keyword>
<dbReference type="SUPFAM" id="SSF53335">
    <property type="entry name" value="S-adenosyl-L-methionine-dependent methyltransferases"/>
    <property type="match status" value="1"/>
</dbReference>
<dbReference type="Gene3D" id="3.40.50.150">
    <property type="entry name" value="Vaccinia Virus protein VP39"/>
    <property type="match status" value="1"/>
</dbReference>
<dbReference type="PANTHER" id="PTHR44068">
    <property type="entry name" value="ZGC:194242"/>
    <property type="match status" value="1"/>
</dbReference>
<dbReference type="GO" id="GO:0032259">
    <property type="term" value="P:methylation"/>
    <property type="evidence" value="ECO:0007669"/>
    <property type="project" value="UniProtKB-KW"/>
</dbReference>
<evidence type="ECO:0000259" key="5">
    <source>
        <dbReference type="Pfam" id="PF08241"/>
    </source>
</evidence>
<evidence type="ECO:0000256" key="1">
    <source>
        <dbReference type="ARBA" id="ARBA00022603"/>
    </source>
</evidence>
<comment type="pathway">
    <text evidence="4">Amine and polyamine biosynthesis; betaine biosynthesis via glycine pathway; betaine from glycine: step 3/3.</text>
</comment>
<dbReference type="InterPro" id="IPR029063">
    <property type="entry name" value="SAM-dependent_MTases_sf"/>
</dbReference>
<dbReference type="EMBL" id="JAHHGM010000001">
    <property type="protein sequence ID" value="MBT2987673.1"/>
    <property type="molecule type" value="Genomic_DNA"/>
</dbReference>
<proteinExistence type="predicted"/>
<accession>A0A944M5V7</accession>
<name>A0A944M5V7_9GAMM</name>
<dbReference type="GO" id="GO:0052729">
    <property type="term" value="F:dimethylglycine N-methyltransferase activity"/>
    <property type="evidence" value="ECO:0007669"/>
    <property type="project" value="UniProtKB-ARBA"/>
</dbReference>
<dbReference type="Proteomes" id="UP000770889">
    <property type="component" value="Unassembled WGS sequence"/>
</dbReference>
<gene>
    <name evidence="6" type="ORF">KME65_01795</name>
</gene>
<evidence type="ECO:0000313" key="6">
    <source>
        <dbReference type="EMBL" id="MBT2987673.1"/>
    </source>
</evidence>
<keyword evidence="2" id="KW-0808">Transferase</keyword>
<feature type="domain" description="Methyltransferase type 11" evidence="5">
    <location>
        <begin position="72"/>
        <end position="170"/>
    </location>
</feature>
<protein>
    <submittedName>
        <fullName evidence="6">Methyltransferase domain-containing protein</fullName>
    </submittedName>
</protein>
<evidence type="ECO:0000313" key="7">
    <source>
        <dbReference type="Proteomes" id="UP000770889"/>
    </source>
</evidence>
<organism evidence="6 7">
    <name type="scientific">Candidatus Thiodiazotropha taylori</name>
    <dbReference type="NCBI Taxonomy" id="2792791"/>
    <lineage>
        <taxon>Bacteria</taxon>
        <taxon>Pseudomonadati</taxon>
        <taxon>Pseudomonadota</taxon>
        <taxon>Gammaproteobacteria</taxon>
        <taxon>Chromatiales</taxon>
        <taxon>Sedimenticolaceae</taxon>
        <taxon>Candidatus Thiodiazotropha</taxon>
    </lineage>
</organism>
<dbReference type="InterPro" id="IPR013216">
    <property type="entry name" value="Methyltransf_11"/>
</dbReference>
<dbReference type="FunFam" id="3.40.50.150:FF:000461">
    <property type="entry name" value="Sarcosine/dimethylglycine N-methyltransferase"/>
    <property type="match status" value="1"/>
</dbReference>
<evidence type="ECO:0000256" key="3">
    <source>
        <dbReference type="ARBA" id="ARBA00022691"/>
    </source>
</evidence>
<keyword evidence="1 6" id="KW-0489">Methyltransferase</keyword>
<evidence type="ECO:0000256" key="4">
    <source>
        <dbReference type="ARBA" id="ARBA00060542"/>
    </source>
</evidence>
<comment type="caution">
    <text evidence="6">The sequence shown here is derived from an EMBL/GenBank/DDBJ whole genome shotgun (WGS) entry which is preliminary data.</text>
</comment>
<sequence length="285" mass="32682">MNEDYSDVVRTAQEYYDSDDADNFYYHVWGGEDIHIGIYDKPDEDIARASQRTVDAMASQYQTSLDENTHIIDIGAGYGGSARWLVKKYRSPVTCVNLSEAQNARNRAMSAEQNLDDRIVVVDGSFEDIPATREFFDLAWSQDAILHSGQRERVLEEVDRVLKPGGEFIFTDPMQADDCPEDVLQPVLDRIHLESLGSFAFYREEAQRLGWEEIGIYDLTPQLITHYTRVREELTRQRNRLAGKVSDKYMFNMLQGLEHWIDAGEKGYLSWGILHFRKPALNAAA</sequence>